<dbReference type="RefSeq" id="WP_345393760.1">
    <property type="nucleotide sequence ID" value="NZ_BAABLA010000020.1"/>
</dbReference>
<dbReference type="Proteomes" id="UP001596337">
    <property type="component" value="Unassembled WGS sequence"/>
</dbReference>
<sequence>MGDAERMIPVAELLRREGVGAGEPPTKRGRVVATAAGVVALCGAAATGIIGFGSPFSTSLHLPDGDGTAEPEGSSEGGGVALGGGDRTSSADGASPFVRTSAQRSASRDDGERRVPAMTWLADDVAADRTTSTPWPTVDQDEPRGGAGVAGAERTSEATSYEERASEGTSPGKRDDGRGTDGGAGAGSQSDGSGRGAGNSDEGGSENSQRGEGGTDTKGGSDASGSGTDGKGGANEGAGDSGSTSGERDHASGGSQEPDQDSAEASDERGQSEERGDAPEKRDDDVRSTSPGHADS</sequence>
<feature type="compositionally biased region" description="Basic and acidic residues" evidence="1">
    <location>
        <begin position="161"/>
        <end position="179"/>
    </location>
</feature>
<evidence type="ECO:0000313" key="3">
    <source>
        <dbReference type="Proteomes" id="UP001596337"/>
    </source>
</evidence>
<accession>A0ABW2C632</accession>
<keyword evidence="3" id="KW-1185">Reference proteome</keyword>
<protein>
    <submittedName>
        <fullName evidence="2">Uncharacterized protein</fullName>
    </submittedName>
</protein>
<feature type="region of interest" description="Disordered" evidence="1">
    <location>
        <begin position="61"/>
        <end position="296"/>
    </location>
</feature>
<feature type="compositionally biased region" description="Basic and acidic residues" evidence="1">
    <location>
        <begin position="106"/>
        <end position="115"/>
    </location>
</feature>
<proteinExistence type="predicted"/>
<gene>
    <name evidence="2" type="ORF">ACFQGD_27215</name>
</gene>
<dbReference type="EMBL" id="JBHSXX010000001">
    <property type="protein sequence ID" value="MFC6870826.1"/>
    <property type="molecule type" value="Genomic_DNA"/>
</dbReference>
<comment type="caution">
    <text evidence="2">The sequence shown here is derived from an EMBL/GenBank/DDBJ whole genome shotgun (WGS) entry which is preliminary data.</text>
</comment>
<evidence type="ECO:0000313" key="2">
    <source>
        <dbReference type="EMBL" id="MFC6870826.1"/>
    </source>
</evidence>
<feature type="compositionally biased region" description="Polar residues" evidence="1">
    <location>
        <begin position="87"/>
        <end position="105"/>
    </location>
</feature>
<reference evidence="3" key="1">
    <citation type="journal article" date="2019" name="Int. J. Syst. Evol. Microbiol.">
        <title>The Global Catalogue of Microorganisms (GCM) 10K type strain sequencing project: providing services to taxonomists for standard genome sequencing and annotation.</title>
        <authorList>
            <consortium name="The Broad Institute Genomics Platform"/>
            <consortium name="The Broad Institute Genome Sequencing Center for Infectious Disease"/>
            <person name="Wu L."/>
            <person name="Ma J."/>
        </authorList>
    </citation>
    <scope>NUCLEOTIDE SEQUENCE [LARGE SCALE GENOMIC DNA]</scope>
    <source>
        <strain evidence="3">KCTC 32255</strain>
    </source>
</reference>
<feature type="compositionally biased region" description="Gly residues" evidence="1">
    <location>
        <begin position="227"/>
        <end position="240"/>
    </location>
</feature>
<name>A0ABW2C632_9PSEU</name>
<feature type="compositionally biased region" description="Gly residues" evidence="1">
    <location>
        <begin position="75"/>
        <end position="86"/>
    </location>
</feature>
<organism evidence="2 3">
    <name type="scientific">Haloechinothrix salitolerans</name>
    <dbReference type="NCBI Taxonomy" id="926830"/>
    <lineage>
        <taxon>Bacteria</taxon>
        <taxon>Bacillati</taxon>
        <taxon>Actinomycetota</taxon>
        <taxon>Actinomycetes</taxon>
        <taxon>Pseudonocardiales</taxon>
        <taxon>Pseudonocardiaceae</taxon>
        <taxon>Haloechinothrix</taxon>
    </lineage>
</organism>
<evidence type="ECO:0000256" key="1">
    <source>
        <dbReference type="SAM" id="MobiDB-lite"/>
    </source>
</evidence>
<feature type="compositionally biased region" description="Basic and acidic residues" evidence="1">
    <location>
        <begin position="266"/>
        <end position="287"/>
    </location>
</feature>